<dbReference type="EMBL" id="FNAV01000021">
    <property type="protein sequence ID" value="SDF43209.1"/>
    <property type="molecule type" value="Genomic_DNA"/>
</dbReference>
<dbReference type="RefSeq" id="WP_089963323.1">
    <property type="nucleotide sequence ID" value="NZ_FNAV01000021.1"/>
</dbReference>
<sequence length="251" mass="26666">MPQAGRELGRVAAPLALLAVPAWLFLALGRGGIAVPELCSSALLWSVPSAEGLRYAFTFVSPQALALGWVLMVAAMMLPTLGGTLGYVRARSLGRFRGLLVALVIAGYLAVWLAAGPVMLGLALALHLAAPGGGQVFIAALAVAVLWQVSPWKQAALNRCHRRPAIAAFAPQAHGDALRLGLGSGLWCVQSCWALMLASLLTPGWHFATMAVVALFIWAERLEPPRTPAWRLRAPLRAWRLASFRLASAGR</sequence>
<dbReference type="AlphaFoldDB" id="A0A1G7L2H8"/>
<dbReference type="Pfam" id="PF09948">
    <property type="entry name" value="PpoB2"/>
    <property type="match status" value="1"/>
</dbReference>
<keyword evidence="1" id="KW-0812">Transmembrane</keyword>
<gene>
    <name evidence="2" type="ORF">SAMN04488105_12113</name>
</gene>
<dbReference type="STRING" id="282683.SAMN04488105_12113"/>
<feature type="transmembrane region" description="Helical" evidence="1">
    <location>
        <begin position="136"/>
        <end position="156"/>
    </location>
</feature>
<feature type="transmembrane region" description="Helical" evidence="1">
    <location>
        <begin position="100"/>
        <end position="130"/>
    </location>
</feature>
<protein>
    <submittedName>
        <fullName evidence="2">Predicted metal-binding integral membrane protein</fullName>
    </submittedName>
</protein>
<dbReference type="InterPro" id="IPR018688">
    <property type="entry name" value="PpoB2-like"/>
</dbReference>
<keyword evidence="1" id="KW-0472">Membrane</keyword>
<feature type="transmembrane region" description="Helical" evidence="1">
    <location>
        <begin position="204"/>
        <end position="222"/>
    </location>
</feature>
<dbReference type="Proteomes" id="UP000198994">
    <property type="component" value="Unassembled WGS sequence"/>
</dbReference>
<proteinExistence type="predicted"/>
<name>A0A1G7L2H8_9RHOB</name>
<keyword evidence="1" id="KW-1133">Transmembrane helix</keyword>
<feature type="transmembrane region" description="Helical" evidence="1">
    <location>
        <begin position="65"/>
        <end position="88"/>
    </location>
</feature>
<evidence type="ECO:0000313" key="2">
    <source>
        <dbReference type="EMBL" id="SDF43209.1"/>
    </source>
</evidence>
<dbReference type="OrthoDB" id="980055at2"/>
<keyword evidence="3" id="KW-1185">Reference proteome</keyword>
<evidence type="ECO:0000313" key="3">
    <source>
        <dbReference type="Proteomes" id="UP000198994"/>
    </source>
</evidence>
<organism evidence="2 3">
    <name type="scientific">Salipiger thiooxidans</name>
    <dbReference type="NCBI Taxonomy" id="282683"/>
    <lineage>
        <taxon>Bacteria</taxon>
        <taxon>Pseudomonadati</taxon>
        <taxon>Pseudomonadota</taxon>
        <taxon>Alphaproteobacteria</taxon>
        <taxon>Rhodobacterales</taxon>
        <taxon>Roseobacteraceae</taxon>
        <taxon>Salipiger</taxon>
    </lineage>
</organism>
<reference evidence="3" key="1">
    <citation type="submission" date="2016-10" db="EMBL/GenBank/DDBJ databases">
        <authorList>
            <person name="Varghese N."/>
            <person name="Submissions S."/>
        </authorList>
    </citation>
    <scope>NUCLEOTIDE SEQUENCE [LARGE SCALE GENOMIC DNA]</scope>
    <source>
        <strain evidence="3">DSM 10146</strain>
    </source>
</reference>
<accession>A0A1G7L2H8</accession>
<evidence type="ECO:0000256" key="1">
    <source>
        <dbReference type="SAM" id="Phobius"/>
    </source>
</evidence>